<dbReference type="PANTHER" id="PTHR43692:SF1">
    <property type="entry name" value="UDP-N-ACETYLMURAMOYLALANINE--D-GLUTAMATE LIGASE"/>
    <property type="match status" value="1"/>
</dbReference>
<reference evidence="11 12" key="1">
    <citation type="journal article" date="2016" name="Appl. Environ. Microbiol.">
        <title>Lack of Overt Genome Reduction in the Bryostatin-Producing Bryozoan Symbiont "Candidatus Endobugula sertula".</title>
        <authorList>
            <person name="Miller I.J."/>
            <person name="Vanee N."/>
            <person name="Fong S.S."/>
            <person name="Lim-Fong G.E."/>
            <person name="Kwan J.C."/>
        </authorList>
    </citation>
    <scope>NUCLEOTIDE SEQUENCE [LARGE SCALE GENOMIC DNA]</scope>
    <source>
        <strain evidence="11">AB1-4</strain>
    </source>
</reference>
<evidence type="ECO:0000256" key="4">
    <source>
        <dbReference type="ARBA" id="ARBA00022598"/>
    </source>
</evidence>
<dbReference type="GO" id="GO:0005737">
    <property type="term" value="C:cytoplasm"/>
    <property type="evidence" value="ECO:0007669"/>
    <property type="project" value="UniProtKB-SubCell"/>
</dbReference>
<dbReference type="InterPro" id="IPR004101">
    <property type="entry name" value="Mur_ligase_C"/>
</dbReference>
<dbReference type="EMBL" id="MDLC01000003">
    <property type="protein sequence ID" value="ODS24927.1"/>
    <property type="molecule type" value="Genomic_DNA"/>
</dbReference>
<dbReference type="InterPro" id="IPR013221">
    <property type="entry name" value="Mur_ligase_cen"/>
</dbReference>
<dbReference type="GO" id="GO:0071555">
    <property type="term" value="P:cell wall organization"/>
    <property type="evidence" value="ECO:0007669"/>
    <property type="project" value="UniProtKB-KW"/>
</dbReference>
<dbReference type="PANTHER" id="PTHR43692">
    <property type="entry name" value="UDP-N-ACETYLMURAMOYLALANINE--D-GLUTAMATE LIGASE"/>
    <property type="match status" value="1"/>
</dbReference>
<protein>
    <recommendedName>
        <fullName evidence="7 8">UDP-N-acetylmuramoylalanine--D-glutamate ligase</fullName>
        <ecNumber evidence="7 8">6.3.2.9</ecNumber>
    </recommendedName>
    <alternativeName>
        <fullName evidence="7">D-glutamic acid-adding enzyme</fullName>
    </alternativeName>
    <alternativeName>
        <fullName evidence="7">UDP-N-acetylmuramoyl-L-alanyl-D-glutamate synthetase</fullName>
    </alternativeName>
</protein>
<dbReference type="Gene3D" id="3.90.190.20">
    <property type="entry name" value="Mur ligase, C-terminal domain"/>
    <property type="match status" value="1"/>
</dbReference>
<dbReference type="NCBIfam" id="TIGR01087">
    <property type="entry name" value="murD"/>
    <property type="match status" value="1"/>
</dbReference>
<comment type="subcellular location">
    <subcellularLocation>
        <location evidence="1 7 8">Cytoplasm</location>
    </subcellularLocation>
</comment>
<dbReference type="InterPro" id="IPR005762">
    <property type="entry name" value="MurD"/>
</dbReference>
<dbReference type="InterPro" id="IPR036615">
    <property type="entry name" value="Mur_ligase_C_dom_sf"/>
</dbReference>
<keyword evidence="7 8" id="KW-0132">Cell division</keyword>
<evidence type="ECO:0000256" key="6">
    <source>
        <dbReference type="ARBA" id="ARBA00022840"/>
    </source>
</evidence>
<accession>A0A1D2QTL7</accession>
<name>A0A1D2QTL7_9GAMM</name>
<dbReference type="GO" id="GO:0009252">
    <property type="term" value="P:peptidoglycan biosynthetic process"/>
    <property type="evidence" value="ECO:0007669"/>
    <property type="project" value="UniProtKB-UniRule"/>
</dbReference>
<dbReference type="GO" id="GO:0008360">
    <property type="term" value="P:regulation of cell shape"/>
    <property type="evidence" value="ECO:0007669"/>
    <property type="project" value="UniProtKB-KW"/>
</dbReference>
<keyword evidence="6 7" id="KW-0067">ATP-binding</keyword>
<dbReference type="GO" id="GO:0008764">
    <property type="term" value="F:UDP-N-acetylmuramoylalanine-D-glutamate ligase activity"/>
    <property type="evidence" value="ECO:0007669"/>
    <property type="project" value="UniProtKB-UniRule"/>
</dbReference>
<evidence type="ECO:0000259" key="10">
    <source>
        <dbReference type="Pfam" id="PF08245"/>
    </source>
</evidence>
<evidence type="ECO:0000256" key="3">
    <source>
        <dbReference type="ARBA" id="ARBA00022490"/>
    </source>
</evidence>
<dbReference type="STRING" id="62101.AB835_01295"/>
<evidence type="ECO:0000256" key="1">
    <source>
        <dbReference type="ARBA" id="ARBA00004496"/>
    </source>
</evidence>
<sequence length="449" mass="49332">MSLIASSQLTIIIGLGMTGMSVARFLQGKNIRFMVMDSRPTPPNFKQFRRECPDVCCITGELDVELLLQADEIIISPGVDPQTPELQSAMSQGLSIVNDIELFARYVNKPVIAITGSNAKSTVTTMVGDMAKACGFNAAVGGNLGIPVLDLIDDHDIDLFVLELSSFQLETVTSLQPNVATVLNVSHDHMDRYESFGHYHRTKQRIYRNAVNIVINRQDVLTQPPLSRDAMVWSFGSDRPDIRGFGLVEQENELYLAYQFSTLLPVNRLPFKGKHNVINALSALAIGHAAGFELDNMLKALKRFKGLPHRCEYIVTVDQVSYVNDSKATNVGATLAALEGFSESKKNIILIAGGDGKGADFAPLIPAVEKSVRIVILIGQDAKKIANTLSSVTSIRYEQTLLDAIHYARHCAQEQDIVLLSPACSSLDMFPSFEERGRQFVQAVQEFVA</sequence>
<keyword evidence="7 8" id="KW-0131">Cell cycle</keyword>
<evidence type="ECO:0000256" key="7">
    <source>
        <dbReference type="HAMAP-Rule" id="MF_00639"/>
    </source>
</evidence>
<dbReference type="AlphaFoldDB" id="A0A1D2QTL7"/>
<dbReference type="GO" id="GO:0051301">
    <property type="term" value="P:cell division"/>
    <property type="evidence" value="ECO:0007669"/>
    <property type="project" value="UniProtKB-KW"/>
</dbReference>
<keyword evidence="7 8" id="KW-0133">Cell shape</keyword>
<comment type="catalytic activity">
    <reaction evidence="7 8">
        <text>UDP-N-acetyl-alpha-D-muramoyl-L-alanine + D-glutamate + ATP = UDP-N-acetyl-alpha-D-muramoyl-L-alanyl-D-glutamate + ADP + phosphate + H(+)</text>
        <dbReference type="Rhea" id="RHEA:16429"/>
        <dbReference type="ChEBI" id="CHEBI:15378"/>
        <dbReference type="ChEBI" id="CHEBI:29986"/>
        <dbReference type="ChEBI" id="CHEBI:30616"/>
        <dbReference type="ChEBI" id="CHEBI:43474"/>
        <dbReference type="ChEBI" id="CHEBI:83898"/>
        <dbReference type="ChEBI" id="CHEBI:83900"/>
        <dbReference type="ChEBI" id="CHEBI:456216"/>
        <dbReference type="EC" id="6.3.2.9"/>
    </reaction>
</comment>
<proteinExistence type="inferred from homology"/>
<feature type="binding site" evidence="7">
    <location>
        <begin position="116"/>
        <end position="122"/>
    </location>
    <ligand>
        <name>ATP</name>
        <dbReference type="ChEBI" id="CHEBI:30616"/>
    </ligand>
</feature>
<dbReference type="SUPFAM" id="SSF51984">
    <property type="entry name" value="MurCD N-terminal domain"/>
    <property type="match status" value="1"/>
</dbReference>
<dbReference type="UniPathway" id="UPA00219"/>
<keyword evidence="7 8" id="KW-0573">Peptidoglycan synthesis</keyword>
<evidence type="ECO:0000256" key="8">
    <source>
        <dbReference type="RuleBase" id="RU003664"/>
    </source>
</evidence>
<dbReference type="GO" id="GO:0005524">
    <property type="term" value="F:ATP binding"/>
    <property type="evidence" value="ECO:0007669"/>
    <property type="project" value="UniProtKB-UniRule"/>
</dbReference>
<dbReference type="SUPFAM" id="SSF53244">
    <property type="entry name" value="MurD-like peptide ligases, peptide-binding domain"/>
    <property type="match status" value="1"/>
</dbReference>
<dbReference type="Gene3D" id="3.40.1190.10">
    <property type="entry name" value="Mur-like, catalytic domain"/>
    <property type="match status" value="1"/>
</dbReference>
<keyword evidence="4 7" id="KW-0436">Ligase</keyword>
<dbReference type="Proteomes" id="UP000242502">
    <property type="component" value="Unassembled WGS sequence"/>
</dbReference>
<organism evidence="11 12">
    <name type="scientific">Candidatus Endobugula sertula</name>
    <name type="common">Bugula neritina bacterial symbiont</name>
    <dbReference type="NCBI Taxonomy" id="62101"/>
    <lineage>
        <taxon>Bacteria</taxon>
        <taxon>Pseudomonadati</taxon>
        <taxon>Pseudomonadota</taxon>
        <taxon>Gammaproteobacteria</taxon>
        <taxon>Cellvibrionales</taxon>
        <taxon>Cellvibrionaceae</taxon>
        <taxon>Candidatus Endobugula</taxon>
    </lineage>
</organism>
<feature type="domain" description="Mur ligase central" evidence="10">
    <location>
        <begin position="114"/>
        <end position="286"/>
    </location>
</feature>
<keyword evidence="3 7" id="KW-0963">Cytoplasm</keyword>
<comment type="similarity">
    <text evidence="7">Belongs to the MurCDEF family.</text>
</comment>
<comment type="function">
    <text evidence="7 8">Cell wall formation. Catalyzes the addition of glutamate to the nucleotide precursor UDP-N-acetylmuramoyl-L-alanine (UMA).</text>
</comment>
<evidence type="ECO:0000313" key="12">
    <source>
        <dbReference type="Proteomes" id="UP000242502"/>
    </source>
</evidence>
<dbReference type="InterPro" id="IPR036565">
    <property type="entry name" value="Mur-like_cat_sf"/>
</dbReference>
<dbReference type="Pfam" id="PF08245">
    <property type="entry name" value="Mur_ligase_M"/>
    <property type="match status" value="1"/>
</dbReference>
<evidence type="ECO:0000313" key="11">
    <source>
        <dbReference type="EMBL" id="ODS24927.1"/>
    </source>
</evidence>
<keyword evidence="7 8" id="KW-0961">Cell wall biogenesis/degradation</keyword>
<evidence type="ECO:0000259" key="9">
    <source>
        <dbReference type="Pfam" id="PF02875"/>
    </source>
</evidence>
<comment type="pathway">
    <text evidence="2 7 8">Cell wall biogenesis; peptidoglycan biosynthesis.</text>
</comment>
<dbReference type="EC" id="6.3.2.9" evidence="7 8"/>
<comment type="caution">
    <text evidence="11">The sequence shown here is derived from an EMBL/GenBank/DDBJ whole genome shotgun (WGS) entry which is preliminary data.</text>
</comment>
<feature type="domain" description="Mur ligase C-terminal" evidence="9">
    <location>
        <begin position="309"/>
        <end position="424"/>
    </location>
</feature>
<keyword evidence="5 7" id="KW-0547">Nucleotide-binding</keyword>
<dbReference type="Pfam" id="PF02875">
    <property type="entry name" value="Mur_ligase_C"/>
    <property type="match status" value="1"/>
</dbReference>
<dbReference type="Pfam" id="PF21799">
    <property type="entry name" value="MurD-like_N"/>
    <property type="match status" value="1"/>
</dbReference>
<dbReference type="Gene3D" id="3.40.50.720">
    <property type="entry name" value="NAD(P)-binding Rossmann-like Domain"/>
    <property type="match status" value="1"/>
</dbReference>
<dbReference type="HAMAP" id="MF_00639">
    <property type="entry name" value="MurD"/>
    <property type="match status" value="1"/>
</dbReference>
<dbReference type="SUPFAM" id="SSF53623">
    <property type="entry name" value="MurD-like peptide ligases, catalytic domain"/>
    <property type="match status" value="1"/>
</dbReference>
<gene>
    <name evidence="7 11" type="primary">murD</name>
    <name evidence="11" type="ORF">AB835_01295</name>
</gene>
<evidence type="ECO:0000256" key="5">
    <source>
        <dbReference type="ARBA" id="ARBA00022741"/>
    </source>
</evidence>
<evidence type="ECO:0000256" key="2">
    <source>
        <dbReference type="ARBA" id="ARBA00004752"/>
    </source>
</evidence>